<name>A0ABN6ZUV6_9CREN</name>
<dbReference type="GeneID" id="89290319"/>
<proteinExistence type="predicted"/>
<dbReference type="InterPro" id="IPR003812">
    <property type="entry name" value="Fido"/>
</dbReference>
<dbReference type="InterPro" id="IPR053737">
    <property type="entry name" value="Type_II_TA_Toxin"/>
</dbReference>
<reference evidence="2 3" key="1">
    <citation type="submission" date="2023-09" db="EMBL/GenBank/DDBJ databases">
        <title>Pyrofollis japonicus gen. nov. sp. nov., a novel member of the family Pyrodictiaceae isolated from the Iheya North hydrothermal field.</title>
        <authorList>
            <person name="Miyazaki U."/>
            <person name="Sanari M."/>
            <person name="Tame A."/>
            <person name="Kitajima M."/>
            <person name="Okamoto A."/>
            <person name="Sawayama S."/>
            <person name="Miyazaki J."/>
            <person name="Takai K."/>
            <person name="Nakagawa S."/>
        </authorList>
    </citation>
    <scope>NUCLEOTIDE SEQUENCE [LARGE SCALE GENOMIC DNA]</scope>
    <source>
        <strain evidence="2 3">AV2</strain>
    </source>
</reference>
<gene>
    <name evidence="2" type="ORF">PABY_23150</name>
</gene>
<dbReference type="SUPFAM" id="SSF140931">
    <property type="entry name" value="Fic-like"/>
    <property type="match status" value="1"/>
</dbReference>
<protein>
    <recommendedName>
        <fullName evidence="1">Fido domain-containing protein</fullName>
    </recommendedName>
</protein>
<dbReference type="Pfam" id="PF02661">
    <property type="entry name" value="Fic"/>
    <property type="match status" value="1"/>
</dbReference>
<dbReference type="RefSeq" id="WP_338250359.1">
    <property type="nucleotide sequence ID" value="NZ_AP028907.1"/>
</dbReference>
<evidence type="ECO:0000313" key="3">
    <source>
        <dbReference type="Proteomes" id="UP001341135"/>
    </source>
</evidence>
<dbReference type="EMBL" id="AP028907">
    <property type="protein sequence ID" value="BES82748.1"/>
    <property type="molecule type" value="Genomic_DNA"/>
</dbReference>
<accession>A0ABN6ZUV6</accession>
<evidence type="ECO:0000259" key="1">
    <source>
        <dbReference type="PROSITE" id="PS51459"/>
    </source>
</evidence>
<dbReference type="Proteomes" id="UP001341135">
    <property type="component" value="Chromosome"/>
</dbReference>
<organism evidence="2 3">
    <name type="scientific">Pyrodictium abyssi</name>
    <dbReference type="NCBI Taxonomy" id="54256"/>
    <lineage>
        <taxon>Archaea</taxon>
        <taxon>Thermoproteota</taxon>
        <taxon>Thermoprotei</taxon>
        <taxon>Desulfurococcales</taxon>
        <taxon>Pyrodictiaceae</taxon>
        <taxon>Pyrodictium</taxon>
    </lineage>
</organism>
<dbReference type="PROSITE" id="PS51459">
    <property type="entry name" value="FIDO"/>
    <property type="match status" value="1"/>
</dbReference>
<dbReference type="Gene3D" id="1.20.120.1870">
    <property type="entry name" value="Fic/DOC protein, Fido domain"/>
    <property type="match status" value="1"/>
</dbReference>
<sequence>MAGKRKGRRSRRKCRIYYPTVEALLYAVERLRRIYPEDHIHVAVRAALEDAVSAARFAAAFTRGSCREKKLAAAATLFYEIIARHPLRDGNKRLAATMLAAFMRKNSLKAPRPGGVWRVAVRVAAGEWGPEEVKRWLQRIQHG</sequence>
<keyword evidence="3" id="KW-1185">Reference proteome</keyword>
<feature type="domain" description="Fido" evidence="1">
    <location>
        <begin position="23"/>
        <end position="139"/>
    </location>
</feature>
<dbReference type="InterPro" id="IPR036597">
    <property type="entry name" value="Fido-like_dom_sf"/>
</dbReference>
<evidence type="ECO:0000313" key="2">
    <source>
        <dbReference type="EMBL" id="BES82748.1"/>
    </source>
</evidence>